<evidence type="ECO:0000313" key="1">
    <source>
        <dbReference type="EMBL" id="MBS4192276.1"/>
    </source>
</evidence>
<sequence length="50" mass="6046">MSELRLQNTKDFGEIKDQLRNTEVIVEILKEETWKNQKDIRRIQKTMGIK</sequence>
<gene>
    <name evidence="1" type="ORF">KHA94_19105</name>
    <name evidence="2" type="ORF">KHA94_23300</name>
</gene>
<dbReference type="Proteomes" id="UP000681027">
    <property type="component" value="Unassembled WGS sequence"/>
</dbReference>
<organism evidence="2 3">
    <name type="scientific">Cytobacillus citreus</name>
    <dbReference type="NCBI Taxonomy" id="2833586"/>
    <lineage>
        <taxon>Bacteria</taxon>
        <taxon>Bacillati</taxon>
        <taxon>Bacillota</taxon>
        <taxon>Bacilli</taxon>
        <taxon>Bacillales</taxon>
        <taxon>Bacillaceae</taxon>
        <taxon>Cytobacillus</taxon>
    </lineage>
</organism>
<proteinExistence type="predicted"/>
<reference evidence="2 3" key="1">
    <citation type="submission" date="2021-05" db="EMBL/GenBank/DDBJ databases">
        <title>Novel Bacillus species.</title>
        <authorList>
            <person name="Liu G."/>
        </authorList>
    </citation>
    <scope>NUCLEOTIDE SEQUENCE [LARGE SCALE GENOMIC DNA]</scope>
    <source>
        <strain evidence="2 3">FJAT-49705</strain>
    </source>
</reference>
<protein>
    <submittedName>
        <fullName evidence="2">Uncharacterized protein</fullName>
    </submittedName>
</protein>
<dbReference type="EMBL" id="JAGYPM010000008">
    <property type="protein sequence ID" value="MBS4193040.1"/>
    <property type="molecule type" value="Genomic_DNA"/>
</dbReference>
<name>A0ABS5NYZ6_9BACI</name>
<comment type="caution">
    <text evidence="2">The sequence shown here is derived from an EMBL/GenBank/DDBJ whole genome shotgun (WGS) entry which is preliminary data.</text>
</comment>
<accession>A0ABS5NYZ6</accession>
<evidence type="ECO:0000313" key="3">
    <source>
        <dbReference type="Proteomes" id="UP000681027"/>
    </source>
</evidence>
<dbReference type="EMBL" id="JAGYPM010000004">
    <property type="protein sequence ID" value="MBS4192276.1"/>
    <property type="molecule type" value="Genomic_DNA"/>
</dbReference>
<evidence type="ECO:0000313" key="2">
    <source>
        <dbReference type="EMBL" id="MBS4193040.1"/>
    </source>
</evidence>
<keyword evidence="3" id="KW-1185">Reference proteome</keyword>
<dbReference type="RefSeq" id="WP_213103703.1">
    <property type="nucleotide sequence ID" value="NZ_JAGYPM010000004.1"/>
</dbReference>